<evidence type="ECO:0000256" key="6">
    <source>
        <dbReference type="ARBA" id="ARBA00023002"/>
    </source>
</evidence>
<feature type="transmembrane region" description="Helical" evidence="10">
    <location>
        <begin position="7"/>
        <end position="30"/>
    </location>
</feature>
<evidence type="ECO:0000256" key="3">
    <source>
        <dbReference type="ARBA" id="ARBA00022692"/>
    </source>
</evidence>
<evidence type="ECO:0000256" key="4">
    <source>
        <dbReference type="ARBA" id="ARBA00022719"/>
    </source>
</evidence>
<evidence type="ECO:0000259" key="11">
    <source>
        <dbReference type="SMART" id="SM00756"/>
    </source>
</evidence>
<dbReference type="SMART" id="SM00756">
    <property type="entry name" value="VKc"/>
    <property type="match status" value="1"/>
</dbReference>
<comment type="caution">
    <text evidence="12">The sequence shown here is derived from an EMBL/GenBank/DDBJ whole genome shotgun (WGS) entry which is preliminary data.</text>
</comment>
<feature type="domain" description="Vitamin K epoxide reductase" evidence="11">
    <location>
        <begin position="3"/>
        <end position="134"/>
    </location>
</feature>
<dbReference type="InterPro" id="IPR038354">
    <property type="entry name" value="VKOR_sf"/>
</dbReference>
<feature type="transmembrane region" description="Helical" evidence="10">
    <location>
        <begin position="112"/>
        <end position="132"/>
    </location>
</feature>
<comment type="subcellular location">
    <subcellularLocation>
        <location evidence="1">Membrane</location>
        <topology evidence="1">Multi-pass membrane protein</topology>
    </subcellularLocation>
</comment>
<name>A0A2H0YPI1_9BACT</name>
<dbReference type="Gene3D" id="1.20.1440.130">
    <property type="entry name" value="VKOR domain"/>
    <property type="match status" value="1"/>
</dbReference>
<reference evidence="13" key="1">
    <citation type="submission" date="2017-09" db="EMBL/GenBank/DDBJ databases">
        <title>Depth-based differentiation of microbial function through sediment-hosted aquifers and enrichment of novel symbionts in the deep terrestrial subsurface.</title>
        <authorList>
            <person name="Probst A.J."/>
            <person name="Ladd B."/>
            <person name="Jarett J.K."/>
            <person name="Geller-Mcgrath D.E."/>
            <person name="Sieber C.M.K."/>
            <person name="Emerson J.B."/>
            <person name="Anantharaman K."/>
            <person name="Thomas B.C."/>
            <person name="Malmstrom R."/>
            <person name="Stieglmeier M."/>
            <person name="Klingl A."/>
            <person name="Woyke T."/>
            <person name="Ryan C.M."/>
            <person name="Banfield J.F."/>
        </authorList>
    </citation>
    <scope>NUCLEOTIDE SEQUENCE [LARGE SCALE GENOMIC DNA]</scope>
</reference>
<evidence type="ECO:0000256" key="9">
    <source>
        <dbReference type="ARBA" id="ARBA00023284"/>
    </source>
</evidence>
<dbReference type="Pfam" id="PF07884">
    <property type="entry name" value="VKOR"/>
    <property type="match status" value="1"/>
</dbReference>
<evidence type="ECO:0000256" key="5">
    <source>
        <dbReference type="ARBA" id="ARBA00022989"/>
    </source>
</evidence>
<dbReference type="GO" id="GO:0048038">
    <property type="term" value="F:quinone binding"/>
    <property type="evidence" value="ECO:0007669"/>
    <property type="project" value="UniProtKB-KW"/>
</dbReference>
<feature type="transmembrane region" description="Helical" evidence="10">
    <location>
        <begin position="86"/>
        <end position="106"/>
    </location>
</feature>
<evidence type="ECO:0000313" key="12">
    <source>
        <dbReference type="EMBL" id="PIS40397.1"/>
    </source>
</evidence>
<dbReference type="EMBL" id="PEXW01000072">
    <property type="protein sequence ID" value="PIS40397.1"/>
    <property type="molecule type" value="Genomic_DNA"/>
</dbReference>
<dbReference type="Proteomes" id="UP000236845">
    <property type="component" value="Unassembled WGS sequence"/>
</dbReference>
<evidence type="ECO:0000256" key="10">
    <source>
        <dbReference type="SAM" id="Phobius"/>
    </source>
</evidence>
<dbReference type="PROSITE" id="PS51257">
    <property type="entry name" value="PROKAR_LIPOPROTEIN"/>
    <property type="match status" value="1"/>
</dbReference>
<accession>A0A2H0YPI1</accession>
<keyword evidence="9" id="KW-0676">Redox-active center</keyword>
<dbReference type="InterPro" id="IPR012932">
    <property type="entry name" value="VKOR"/>
</dbReference>
<keyword evidence="4" id="KW-0874">Quinone</keyword>
<proteinExistence type="inferred from homology"/>
<evidence type="ECO:0000256" key="8">
    <source>
        <dbReference type="ARBA" id="ARBA00023157"/>
    </source>
</evidence>
<dbReference type="GO" id="GO:0016491">
    <property type="term" value="F:oxidoreductase activity"/>
    <property type="evidence" value="ECO:0007669"/>
    <property type="project" value="UniProtKB-KW"/>
</dbReference>
<sequence length="146" mass="15724">MQTNKGFLWIGLFALAGTALSGYLSYVNLFSQGCTNSFLSCSGGAGPVKIFGVPNCVYGFFMFAVVLLLALLALKKENKQPLNKAIFILGIAGTLFAAGLSIYEIFWLKPSTIPACVYGFVFYVGILVTAIVGNRGQQNITEVKKF</sequence>
<comment type="similarity">
    <text evidence="2">Belongs to the VKOR family.</text>
</comment>
<dbReference type="GO" id="GO:0016020">
    <property type="term" value="C:membrane"/>
    <property type="evidence" value="ECO:0007669"/>
    <property type="project" value="UniProtKB-SubCell"/>
</dbReference>
<keyword evidence="7 10" id="KW-0472">Membrane</keyword>
<keyword evidence="8" id="KW-1015">Disulfide bond</keyword>
<keyword evidence="6" id="KW-0560">Oxidoreductase</keyword>
<keyword evidence="5 10" id="KW-1133">Transmembrane helix</keyword>
<dbReference type="AlphaFoldDB" id="A0A2H0YPI1"/>
<organism evidence="12 13">
    <name type="scientific">Candidatus Kerfeldbacteria bacterium CG08_land_8_20_14_0_20_43_14</name>
    <dbReference type="NCBI Taxonomy" id="2014246"/>
    <lineage>
        <taxon>Bacteria</taxon>
        <taxon>Candidatus Kerfeldiibacteriota</taxon>
    </lineage>
</organism>
<feature type="transmembrane region" description="Helical" evidence="10">
    <location>
        <begin position="50"/>
        <end position="74"/>
    </location>
</feature>
<gene>
    <name evidence="12" type="ORF">COT26_03480</name>
</gene>
<evidence type="ECO:0000256" key="2">
    <source>
        <dbReference type="ARBA" id="ARBA00006214"/>
    </source>
</evidence>
<evidence type="ECO:0000313" key="13">
    <source>
        <dbReference type="Proteomes" id="UP000236845"/>
    </source>
</evidence>
<keyword evidence="3 10" id="KW-0812">Transmembrane</keyword>
<evidence type="ECO:0000256" key="7">
    <source>
        <dbReference type="ARBA" id="ARBA00023136"/>
    </source>
</evidence>
<evidence type="ECO:0000256" key="1">
    <source>
        <dbReference type="ARBA" id="ARBA00004141"/>
    </source>
</evidence>
<protein>
    <recommendedName>
        <fullName evidence="11">Vitamin K epoxide reductase domain-containing protein</fullName>
    </recommendedName>
</protein>